<name>A0A7E4VD39_PANRE</name>
<dbReference type="InterPro" id="IPR001478">
    <property type="entry name" value="PDZ"/>
</dbReference>
<feature type="coiled-coil region" evidence="4">
    <location>
        <begin position="1047"/>
        <end position="1074"/>
    </location>
</feature>
<dbReference type="SUPFAM" id="SSF50156">
    <property type="entry name" value="PDZ domain-like"/>
    <property type="match status" value="1"/>
</dbReference>
<feature type="compositionally biased region" description="Low complexity" evidence="5">
    <location>
        <begin position="64"/>
        <end position="82"/>
    </location>
</feature>
<accession>A0A7E4VD39</accession>
<evidence type="ECO:0000256" key="2">
    <source>
        <dbReference type="ARBA" id="ARBA00022553"/>
    </source>
</evidence>
<proteinExistence type="predicted"/>
<keyword evidence="1" id="KW-0343">GTPase activation</keyword>
<reference evidence="8" key="1">
    <citation type="journal article" date="2013" name="Genetics">
        <title>The draft genome and transcriptome of Panagrellus redivivus are shaped by the harsh demands of a free-living lifestyle.</title>
        <authorList>
            <person name="Srinivasan J."/>
            <person name="Dillman A.R."/>
            <person name="Macchietto M.G."/>
            <person name="Heikkinen L."/>
            <person name="Lakso M."/>
            <person name="Fracchia K.M."/>
            <person name="Antoshechkin I."/>
            <person name="Mortazavi A."/>
            <person name="Wong G."/>
            <person name="Sternberg P.W."/>
        </authorList>
    </citation>
    <scope>NUCLEOTIDE SEQUENCE [LARGE SCALE GENOMIC DNA]</scope>
    <source>
        <strain evidence="8">MT8872</strain>
    </source>
</reference>
<dbReference type="Gene3D" id="3.40.50.11210">
    <property type="entry name" value="Rap/Ran-GAP"/>
    <property type="match status" value="1"/>
</dbReference>
<dbReference type="GO" id="GO:0005096">
    <property type="term" value="F:GTPase activator activity"/>
    <property type="evidence" value="ECO:0007669"/>
    <property type="project" value="UniProtKB-KW"/>
</dbReference>
<dbReference type="InterPro" id="IPR036034">
    <property type="entry name" value="PDZ_sf"/>
</dbReference>
<feature type="region of interest" description="Disordered" evidence="5">
    <location>
        <begin position="892"/>
        <end position="935"/>
    </location>
</feature>
<dbReference type="PANTHER" id="PTHR15711:SF22">
    <property type="entry name" value="RAP-GAP DOMAIN-CONTAINING PROTEIN"/>
    <property type="match status" value="1"/>
</dbReference>
<dbReference type="InterPro" id="IPR000331">
    <property type="entry name" value="Rap/Ran_GAP_dom"/>
</dbReference>
<dbReference type="GO" id="GO:0005737">
    <property type="term" value="C:cytoplasm"/>
    <property type="evidence" value="ECO:0007669"/>
    <property type="project" value="TreeGrafter"/>
</dbReference>
<evidence type="ECO:0000256" key="3">
    <source>
        <dbReference type="ARBA" id="ARBA00023054"/>
    </source>
</evidence>
<evidence type="ECO:0000259" key="7">
    <source>
        <dbReference type="PROSITE" id="PS50106"/>
    </source>
</evidence>
<dbReference type="Proteomes" id="UP000492821">
    <property type="component" value="Unassembled WGS sequence"/>
</dbReference>
<keyword evidence="8" id="KW-1185">Reference proteome</keyword>
<dbReference type="Gene3D" id="2.30.42.10">
    <property type="match status" value="1"/>
</dbReference>
<dbReference type="InterPro" id="IPR050989">
    <property type="entry name" value="Rap1_Ran_GAP"/>
</dbReference>
<sequence length="1102" mass="121534">MNAKRSNGKRSLLSKSGPTSSHQQSSSLKSSHKHHAVGGTTMPSSSSSAAAVAGVSSSGGGSNAPGTGANPVTSGLLASTSGSSGGGTLPTPDPITTGSESDTANKDDAQSEWHPPYPRLCAYHDCHSLAAAWGLGPPTTSLEAARPTGASQAQSPSEDDPGDNKSNDILASCPAFRNELGTEPVRRLALSRLTLGPTKASCLDEELETWQREHTAAEAGILEDVSNVYLGGRLCAVRQPKIVIEPQDIGSYYFRHCFAGRAHIDYFGTDEQLGPIAVSLVKESSDRKEGVRIISHTLYRLIIRISDLLTMRVAVPEEALPEQTQERSNRTLMRELLELVCPQIHFGALRPALSTPKVEELLLKIDEQPIYTRYKVGILYCRNNQSTEEQMYNNETSSPAFEEFLDFLGQRVRLKGFDSYKGGLDTRGDTTGEFSIYTEYHSHEVMFHVSTMLPFTPNNRQQLSRKRHIGNDMVTIIFQEPGALPFSPITVRSHFQHVFIIVRVSNPCTDNVSYRVAVSRVKDVPAFGPPIQTGATYTKCAEFHDFLLTKIINAENAVHRSKKFAAMAARTRREALKDLAENYVTAHQNEGPSRIASRFLGGSVKRKERPIPKPVLGANVRGALSWSVDVHDHSLNRRVSCVLGVSAEAVVLLEMPSGAVLFATPTPSIIGWANTDMGLKLYYDHGEMLLMRCVTSDGTARELNSLLRRLEAVTNGEEAKELILRRTRPGDTLGFHIQEEGVVTDVEMYQTAWKTGLRQGSRIVEMENMAVSTMSLDQMTALIEERPQIRIMMIAPSSDGNPRRGCEDPNCPAVKGQEVQILTPDTFAKQPLTYQEMFKIRNKEMSTSAHNSPSSSFEERLFNFSSGGYKTPTLGAAQSRDFAYKKERSTSIFDSGSEASTPGGCRDRRKASDSLTLSFSSSPPTIGRRPMPPLPPPPMPFHSRSSTTNLYHSVLPSPPVRPGVVPPIPPRTYKKTASLSFFSNSMHDHLSEATNVKYLDRAQSDEVIGFPTVTQGLESESQQHEEITASDRHLSFDNEVSKWQWKLQKMANEKKALELLLDQFKTQLAMEKRAHEATKKQLLMLQHATRDYSNPPELDDHL</sequence>
<dbReference type="InterPro" id="IPR035974">
    <property type="entry name" value="Rap/Ran-GAP_sf"/>
</dbReference>
<feature type="domain" description="PDZ" evidence="7">
    <location>
        <begin position="721"/>
        <end position="798"/>
    </location>
</feature>
<reference evidence="9" key="2">
    <citation type="submission" date="2020-10" db="UniProtKB">
        <authorList>
            <consortium name="WormBaseParasite"/>
        </authorList>
    </citation>
    <scope>IDENTIFICATION</scope>
</reference>
<feature type="domain" description="Rap-GAP" evidence="6">
    <location>
        <begin position="362"/>
        <end position="579"/>
    </location>
</feature>
<evidence type="ECO:0000256" key="4">
    <source>
        <dbReference type="SAM" id="Coils"/>
    </source>
</evidence>
<feature type="compositionally biased region" description="Low complexity" evidence="5">
    <location>
        <begin position="14"/>
        <end position="29"/>
    </location>
</feature>
<dbReference type="PROSITE" id="PS50085">
    <property type="entry name" value="RAPGAP"/>
    <property type="match status" value="1"/>
</dbReference>
<evidence type="ECO:0000313" key="9">
    <source>
        <dbReference type="WBParaSite" id="Pan_g19402.t3"/>
    </source>
</evidence>
<dbReference type="GO" id="GO:0051056">
    <property type="term" value="P:regulation of small GTPase mediated signal transduction"/>
    <property type="evidence" value="ECO:0007669"/>
    <property type="project" value="InterPro"/>
</dbReference>
<dbReference type="Gene3D" id="6.10.140.210">
    <property type="match status" value="1"/>
</dbReference>
<dbReference type="FunFam" id="3.40.50.11210:FF:000002">
    <property type="entry name" value="Signal-induced proliferation-associated 1-like protein 1"/>
    <property type="match status" value="1"/>
</dbReference>
<feature type="compositionally biased region" description="Low complexity" evidence="5">
    <location>
        <begin position="913"/>
        <end position="929"/>
    </location>
</feature>
<keyword evidence="3 4" id="KW-0175">Coiled coil</keyword>
<dbReference type="Pfam" id="PF02145">
    <property type="entry name" value="Rap_GAP"/>
    <property type="match status" value="1"/>
</dbReference>
<dbReference type="PROSITE" id="PS50106">
    <property type="entry name" value="PDZ"/>
    <property type="match status" value="1"/>
</dbReference>
<dbReference type="PANTHER" id="PTHR15711">
    <property type="entry name" value="RAP GTPASE-ACTIVATING PROTEIN"/>
    <property type="match status" value="1"/>
</dbReference>
<protein>
    <submittedName>
        <fullName evidence="9">Rap-GAP domain-containing protein</fullName>
    </submittedName>
</protein>
<evidence type="ECO:0000256" key="1">
    <source>
        <dbReference type="ARBA" id="ARBA00022468"/>
    </source>
</evidence>
<feature type="region of interest" description="Disordered" evidence="5">
    <location>
        <begin position="140"/>
        <end position="170"/>
    </location>
</feature>
<feature type="region of interest" description="Disordered" evidence="5">
    <location>
        <begin position="1"/>
        <end position="112"/>
    </location>
</feature>
<organism evidence="8 9">
    <name type="scientific">Panagrellus redivivus</name>
    <name type="common">Microworm</name>
    <dbReference type="NCBI Taxonomy" id="6233"/>
    <lineage>
        <taxon>Eukaryota</taxon>
        <taxon>Metazoa</taxon>
        <taxon>Ecdysozoa</taxon>
        <taxon>Nematoda</taxon>
        <taxon>Chromadorea</taxon>
        <taxon>Rhabditida</taxon>
        <taxon>Tylenchina</taxon>
        <taxon>Panagrolaimomorpha</taxon>
        <taxon>Panagrolaimoidea</taxon>
        <taxon>Panagrolaimidae</taxon>
        <taxon>Panagrellus</taxon>
    </lineage>
</organism>
<evidence type="ECO:0000313" key="8">
    <source>
        <dbReference type="Proteomes" id="UP000492821"/>
    </source>
</evidence>
<dbReference type="WBParaSite" id="Pan_g19402.t3">
    <property type="protein sequence ID" value="Pan_g19402.t3"/>
    <property type="gene ID" value="Pan_g19402"/>
</dbReference>
<evidence type="ECO:0000256" key="5">
    <source>
        <dbReference type="SAM" id="MobiDB-lite"/>
    </source>
</evidence>
<dbReference type="SUPFAM" id="SSF111347">
    <property type="entry name" value="Rap/Ran-GAP"/>
    <property type="match status" value="1"/>
</dbReference>
<keyword evidence="2" id="KW-0597">Phosphoprotein</keyword>
<dbReference type="AlphaFoldDB" id="A0A7E4VD39"/>
<evidence type="ECO:0000259" key="6">
    <source>
        <dbReference type="PROSITE" id="PS50085"/>
    </source>
</evidence>
<feature type="compositionally biased region" description="Low complexity" evidence="5">
    <location>
        <begin position="37"/>
        <end position="56"/>
    </location>
</feature>